<dbReference type="Proteomes" id="UP000006174">
    <property type="component" value="Unassembled WGS sequence"/>
</dbReference>
<evidence type="ECO:0000313" key="2">
    <source>
        <dbReference type="EMBL" id="CCF48171.1"/>
    </source>
</evidence>
<dbReference type="AlphaFoldDB" id="I2FMM8"/>
<evidence type="ECO:0000313" key="3">
    <source>
        <dbReference type="Proteomes" id="UP000006174"/>
    </source>
</evidence>
<accession>I2FMM8</accession>
<organism evidence="2 3">
    <name type="scientific">Ustilago hordei</name>
    <name type="common">Barley covered smut fungus</name>
    <dbReference type="NCBI Taxonomy" id="120017"/>
    <lineage>
        <taxon>Eukaryota</taxon>
        <taxon>Fungi</taxon>
        <taxon>Dikarya</taxon>
        <taxon>Basidiomycota</taxon>
        <taxon>Ustilaginomycotina</taxon>
        <taxon>Ustilaginomycetes</taxon>
        <taxon>Ustilaginales</taxon>
        <taxon>Ustilaginaceae</taxon>
        <taxon>Ustilago</taxon>
    </lineage>
</organism>
<name>I2FMM8_USTHO</name>
<comment type="caution">
    <text evidence="2">The sequence shown here is derived from an EMBL/GenBank/DDBJ whole genome shotgun (WGS) entry which is preliminary data.</text>
</comment>
<evidence type="ECO:0000256" key="1">
    <source>
        <dbReference type="SAM" id="MobiDB-lite"/>
    </source>
</evidence>
<feature type="region of interest" description="Disordered" evidence="1">
    <location>
        <begin position="76"/>
        <end position="136"/>
    </location>
</feature>
<gene>
    <name evidence="2" type="ORF">UHOR_12959</name>
</gene>
<feature type="compositionally biased region" description="Low complexity" evidence="1">
    <location>
        <begin position="116"/>
        <end position="129"/>
    </location>
</feature>
<dbReference type="HOGENOM" id="CLU_1448745_0_0_1"/>
<sequence>MGYDKEHKGWKLLSPNHNPSIFWSNSVRFLEDQCWEDRTDAMPIKETDAIFYNDAADIEDLSYSKEDEFNKELSQPLDNIYHPPSKEDLVLEGDPFSPEPSPKDSEHYKLSTVPDISSPEPSEISITPTGQASDRMTNFEHQPSCKVSPMLDPKTLSKHIAEQYLDSSKALRQHQNYFNQFHSAWEL</sequence>
<dbReference type="EMBL" id="CAGI01000112">
    <property type="protein sequence ID" value="CCF48171.1"/>
    <property type="molecule type" value="Genomic_DNA"/>
</dbReference>
<proteinExistence type="predicted"/>
<reference evidence="2 3" key="1">
    <citation type="journal article" date="2012" name="Plant Cell">
        <title>Genome comparison of barley and maize smut fungi reveals targeted loss of RNA silencing components and species-specific presence of transposable elements.</title>
        <authorList>
            <person name="Laurie J.D."/>
            <person name="Ali S."/>
            <person name="Linning R."/>
            <person name="Mannhaupt G."/>
            <person name="Wong P."/>
            <person name="Gueldener U."/>
            <person name="Muensterkoetter M."/>
            <person name="Moore R."/>
            <person name="Kahmann R."/>
            <person name="Bakkeren G."/>
            <person name="Schirawski J."/>
        </authorList>
    </citation>
    <scope>NUCLEOTIDE SEQUENCE [LARGE SCALE GENOMIC DNA]</scope>
    <source>
        <strain evidence="3">Uh4875-4</strain>
    </source>
</reference>
<protein>
    <submittedName>
        <fullName evidence="2">Uncharacterized protein</fullName>
    </submittedName>
</protein>
<keyword evidence="3" id="KW-1185">Reference proteome</keyword>